<reference evidence="1" key="1">
    <citation type="submission" date="2020-04" db="EMBL/GenBank/DDBJ databases">
        <authorList>
            <person name="Chiriac C."/>
            <person name="Salcher M."/>
            <person name="Ghai R."/>
            <person name="Kavagutti S V."/>
        </authorList>
    </citation>
    <scope>NUCLEOTIDE SEQUENCE</scope>
</reference>
<organism evidence="1">
    <name type="scientific">uncultured Caudovirales phage</name>
    <dbReference type="NCBI Taxonomy" id="2100421"/>
    <lineage>
        <taxon>Viruses</taxon>
        <taxon>Duplodnaviria</taxon>
        <taxon>Heunggongvirae</taxon>
        <taxon>Uroviricota</taxon>
        <taxon>Caudoviricetes</taxon>
        <taxon>Peduoviridae</taxon>
        <taxon>Maltschvirus</taxon>
        <taxon>Maltschvirus maltsch</taxon>
    </lineage>
</organism>
<sequence>MAYLESLVDIIDGIVSGLTFPVTIKSVVETTIVTDEGETIDVYAITTCDIYHAQPSFYVTIDGHSYLIRRIDASTNVLYVSGTFSITATSFNLYTPYFFHGVPIEVGNELMNIPDAVNKTPMIWLHENYLEEIDRNPESIIERVSSFRLFFLTQANNELWLVDTAYENAIMPMRRLSEIFISALEQATGRFETDDFKYDVTNYAKFGVYISNKGVLKNMFVDKLGGCELAMDLPIIKDLSCCDDLC</sequence>
<dbReference type="EMBL" id="LR796478">
    <property type="protein sequence ID" value="CAB4147456.1"/>
    <property type="molecule type" value="Genomic_DNA"/>
</dbReference>
<gene>
    <name evidence="1" type="ORF">UFOVP518_29</name>
</gene>
<accession>A0A6J5MQX8</accession>
<proteinExistence type="predicted"/>
<name>A0A6J5MQX8_9CAUD</name>
<evidence type="ECO:0000313" key="1">
    <source>
        <dbReference type="EMBL" id="CAB4147456.1"/>
    </source>
</evidence>
<protein>
    <submittedName>
        <fullName evidence="1">Uncharacterized protein</fullName>
    </submittedName>
</protein>